<accession>A0A3P7JBM6</accession>
<feature type="region of interest" description="Disordered" evidence="1">
    <location>
        <begin position="1"/>
        <end position="213"/>
    </location>
</feature>
<keyword evidence="3" id="KW-1185">Reference proteome</keyword>
<feature type="compositionally biased region" description="Pro residues" evidence="1">
    <location>
        <begin position="126"/>
        <end position="139"/>
    </location>
</feature>
<evidence type="ECO:0000313" key="2">
    <source>
        <dbReference type="EMBL" id="VDM73557.1"/>
    </source>
</evidence>
<dbReference type="EMBL" id="UYYB01031302">
    <property type="protein sequence ID" value="VDM73557.1"/>
    <property type="molecule type" value="Genomic_DNA"/>
</dbReference>
<name>A0A3P7JBM6_STRVU</name>
<proteinExistence type="predicted"/>
<gene>
    <name evidence="2" type="ORF">SVUK_LOCUS8555</name>
</gene>
<feature type="compositionally biased region" description="Low complexity" evidence="1">
    <location>
        <begin position="82"/>
        <end position="102"/>
    </location>
</feature>
<reference evidence="2 3" key="1">
    <citation type="submission" date="2018-11" db="EMBL/GenBank/DDBJ databases">
        <authorList>
            <consortium name="Pathogen Informatics"/>
        </authorList>
    </citation>
    <scope>NUCLEOTIDE SEQUENCE [LARGE SCALE GENOMIC DNA]</scope>
</reference>
<evidence type="ECO:0000256" key="1">
    <source>
        <dbReference type="SAM" id="MobiDB-lite"/>
    </source>
</evidence>
<protein>
    <submittedName>
        <fullName evidence="2">Uncharacterized protein</fullName>
    </submittedName>
</protein>
<organism evidence="2 3">
    <name type="scientific">Strongylus vulgaris</name>
    <name type="common">Blood worm</name>
    <dbReference type="NCBI Taxonomy" id="40348"/>
    <lineage>
        <taxon>Eukaryota</taxon>
        <taxon>Metazoa</taxon>
        <taxon>Ecdysozoa</taxon>
        <taxon>Nematoda</taxon>
        <taxon>Chromadorea</taxon>
        <taxon>Rhabditida</taxon>
        <taxon>Rhabditina</taxon>
        <taxon>Rhabditomorpha</taxon>
        <taxon>Strongyloidea</taxon>
        <taxon>Strongylidae</taxon>
        <taxon>Strongylus</taxon>
    </lineage>
</organism>
<dbReference type="AlphaFoldDB" id="A0A3P7JBM6"/>
<sequence length="213" mass="22390">MVVPQATSQRPATPTLSSLGQNYAGALNAPYSGPLPPPQPAPYPPMSVNAPVSQIAQQPGMEQKFAPSQPSQQPMQALNGPQMSQNPVQPGQQQQQQFMTMPTNGQLGGVPQTAQPTSVASRPSSQPQPSPVPQNPQQPLPNQSGPAFAPVQPNRNSPWHIGVVPSQSPSPWHMGVGPSGVVSNTSTVPAAPLPPQQYQPAPVQPVSTSLYYR</sequence>
<dbReference type="Proteomes" id="UP000270094">
    <property type="component" value="Unassembled WGS sequence"/>
</dbReference>
<evidence type="ECO:0000313" key="3">
    <source>
        <dbReference type="Proteomes" id="UP000270094"/>
    </source>
</evidence>
<feature type="compositionally biased region" description="Pro residues" evidence="1">
    <location>
        <begin position="33"/>
        <end position="45"/>
    </location>
</feature>
<feature type="compositionally biased region" description="Polar residues" evidence="1">
    <location>
        <begin position="1"/>
        <end position="21"/>
    </location>
</feature>